<keyword evidence="2" id="KW-0863">Zinc-finger</keyword>
<evidence type="ECO:0000256" key="4">
    <source>
        <dbReference type="SAM" id="Coils"/>
    </source>
</evidence>
<feature type="compositionally biased region" description="Polar residues" evidence="5">
    <location>
        <begin position="1"/>
        <end position="10"/>
    </location>
</feature>
<dbReference type="InterPro" id="IPR017907">
    <property type="entry name" value="Znf_RING_CS"/>
</dbReference>
<dbReference type="InterPro" id="IPR018957">
    <property type="entry name" value="Znf_C3HC4_RING-type"/>
</dbReference>
<sequence>MSRQINAVTPSSSSSSSRRHRLSLSRRRINFTTSPEALPSSIDRSQPSSSSRSQPYSSSRSQPYSSSRSQPYSSSRRRRRQERSQEQRVSENNVQIIGNANEPLTRTYHSQGVTYHVHGQVNISNDDPLLSQEDDTIESVDRASQQYQNSIASETAAQRALQRGLDLESQLMGEISPRSPAHSPPYPSNDVLSQSPDLFDSPQSPQQHELELEDEDEEEEEEEGEEVEVSCNICFTTLKDTKNVDSSFVTSIDCNHAVCFKCYVRIIMDNSTYKCFCSASSSDFRVYNKHGYVEFMPLTLIRNRDSIKQHWRELLENNTVNNRIIDLNDVERLERERSELRAKNSQVEHKMTMLNCDYAMLKHEHAVTELKLKWANRDLEEFTKKTQELQSTVNDLQEQLRKQAAESQAKFSLFERRNSELVAELYTIEMSKP</sequence>
<dbReference type="Gene3D" id="3.30.40.10">
    <property type="entry name" value="Zinc/RING finger domain, C3HC4 (zinc finger)"/>
    <property type="match status" value="1"/>
</dbReference>
<evidence type="ECO:0000259" key="6">
    <source>
        <dbReference type="Pfam" id="PF00097"/>
    </source>
</evidence>
<keyword evidence="4" id="KW-0175">Coiled coil</keyword>
<feature type="region of interest" description="Disordered" evidence="5">
    <location>
        <begin position="175"/>
        <end position="228"/>
    </location>
</feature>
<accession>A0A8F5AIT6</accession>
<gene>
    <name evidence="7" type="primary">ie-2</name>
</gene>
<reference evidence="7" key="1">
    <citation type="submission" date="2020-05" db="EMBL/GenBank/DDBJ databases">
        <authorList>
            <person name="Xu G."/>
            <person name="Xiong Y."/>
            <person name="Gong T."/>
            <person name="Shi Y."/>
            <person name="Liu X."/>
            <person name="Liu S."/>
            <person name="Xiao F."/>
            <person name="Zhang Y."/>
            <person name="Ran X."/>
            <person name="Xiao D."/>
        </authorList>
    </citation>
    <scope>NUCLEOTIDE SEQUENCE</scope>
    <source>
        <strain evidence="7">Baoshan</strain>
    </source>
</reference>
<protein>
    <submittedName>
        <fullName evidence="7">IE-2</fullName>
    </submittedName>
</protein>
<dbReference type="Pfam" id="PF00097">
    <property type="entry name" value="zf-C3HC4"/>
    <property type="match status" value="1"/>
</dbReference>
<organism evidence="7">
    <name type="scientific">Bombyx mori nuclear polyhedrosis virus</name>
    <name type="common">BmNPV</name>
    <dbReference type="NCBI Taxonomy" id="271108"/>
    <lineage>
        <taxon>Viruses</taxon>
        <taxon>Viruses incertae sedis</taxon>
        <taxon>Naldaviricetes</taxon>
        <taxon>Lefavirales</taxon>
        <taxon>Baculoviridae</taxon>
        <taxon>Alphabaculovirus</taxon>
        <taxon>Alphabaculovirus bomori</taxon>
    </lineage>
</organism>
<dbReference type="PROSITE" id="PS00518">
    <property type="entry name" value="ZF_RING_1"/>
    <property type="match status" value="1"/>
</dbReference>
<feature type="compositionally biased region" description="Basic residues" evidence="5">
    <location>
        <begin position="17"/>
        <end position="29"/>
    </location>
</feature>
<feature type="region of interest" description="Disordered" evidence="5">
    <location>
        <begin position="1"/>
        <end position="101"/>
    </location>
</feature>
<feature type="compositionally biased region" description="Acidic residues" evidence="5">
    <location>
        <begin position="211"/>
        <end position="228"/>
    </location>
</feature>
<keyword evidence="3" id="KW-0862">Zinc</keyword>
<dbReference type="InterPro" id="IPR013083">
    <property type="entry name" value="Znf_RING/FYVE/PHD"/>
</dbReference>
<organismHost>
    <name type="scientific">Bombyx mori</name>
    <name type="common">Silk moth</name>
    <dbReference type="NCBI Taxonomy" id="7091"/>
</organismHost>
<evidence type="ECO:0000256" key="1">
    <source>
        <dbReference type="ARBA" id="ARBA00022723"/>
    </source>
</evidence>
<evidence type="ECO:0000256" key="3">
    <source>
        <dbReference type="ARBA" id="ARBA00022833"/>
    </source>
</evidence>
<feature type="compositionally biased region" description="Polar residues" evidence="5">
    <location>
        <begin position="190"/>
        <end position="207"/>
    </location>
</feature>
<evidence type="ECO:0000256" key="2">
    <source>
        <dbReference type="ARBA" id="ARBA00022771"/>
    </source>
</evidence>
<proteinExistence type="predicted"/>
<evidence type="ECO:0000313" key="7">
    <source>
        <dbReference type="EMBL" id="QXI73324.1"/>
    </source>
</evidence>
<dbReference type="EMBL" id="MT501299">
    <property type="protein sequence ID" value="QXI73324.1"/>
    <property type="molecule type" value="Genomic_DNA"/>
</dbReference>
<feature type="domain" description="Zinc finger C3HC4 RING-type" evidence="6">
    <location>
        <begin position="231"/>
        <end position="275"/>
    </location>
</feature>
<evidence type="ECO:0000256" key="5">
    <source>
        <dbReference type="SAM" id="MobiDB-lite"/>
    </source>
</evidence>
<dbReference type="SUPFAM" id="SSF57850">
    <property type="entry name" value="RING/U-box"/>
    <property type="match status" value="1"/>
</dbReference>
<feature type="coiled-coil region" evidence="4">
    <location>
        <begin position="379"/>
        <end position="406"/>
    </location>
</feature>
<name>A0A8F5AIT6_NPVBM</name>
<feature type="compositionally biased region" description="Polar residues" evidence="5">
    <location>
        <begin position="90"/>
        <end position="101"/>
    </location>
</feature>
<feature type="compositionally biased region" description="Low complexity" evidence="5">
    <location>
        <begin position="44"/>
        <end position="74"/>
    </location>
</feature>
<keyword evidence="1" id="KW-0479">Metal-binding</keyword>
<dbReference type="GO" id="GO:0008270">
    <property type="term" value="F:zinc ion binding"/>
    <property type="evidence" value="ECO:0007669"/>
    <property type="project" value="UniProtKB-KW"/>
</dbReference>